<sequence length="385" mass="44294">MELKTGKQFTQSQSRHNVSYQDSTGKFKTSHSGNMSALAAVAFQDHLTRNLNLSLSNPFPSKKVTRRGPQRQVKSVKAVVDTGRESTKTKKKVQKKEAEYVLDPEPKPLSLGFFFSAAQKLGLVEAPQQPLSDKEWSNVKEKSNRREDSALPCVICKEDFGLQPQVLLSCSHVFHRNCLGAFECFTGKKTCPMCRKEEYQTRVIYEGARVCRIQSAVRIQAAWRGYVVRSWYKKLRETVPPKEPILRKKYYEEKLSNITERLIRSCDPGVDDFLREVDQSMKASRNIFMSLESSKLRTISEEEWESIHQKAKTRGTSECPICIMPFRTASSSDSPRQDHSNRKYYCLLSCTHLFHKACLEAFEEFSLLEEKVCPVCRSSYHKRYL</sequence>
<gene>
    <name evidence="6" type="ORF">HOLleu_19894</name>
</gene>
<organism evidence="6 7">
    <name type="scientific">Holothuria leucospilota</name>
    <name type="common">Black long sea cucumber</name>
    <name type="synonym">Mertensiothuria leucospilota</name>
    <dbReference type="NCBI Taxonomy" id="206669"/>
    <lineage>
        <taxon>Eukaryota</taxon>
        <taxon>Metazoa</taxon>
        <taxon>Echinodermata</taxon>
        <taxon>Eleutherozoa</taxon>
        <taxon>Echinozoa</taxon>
        <taxon>Holothuroidea</taxon>
        <taxon>Aspidochirotacea</taxon>
        <taxon>Aspidochirotida</taxon>
        <taxon>Holothuriidae</taxon>
        <taxon>Holothuria</taxon>
    </lineage>
</organism>
<dbReference type="AlphaFoldDB" id="A0A9Q1C0Y9"/>
<evidence type="ECO:0000313" key="6">
    <source>
        <dbReference type="EMBL" id="KAJ8036036.1"/>
    </source>
</evidence>
<feature type="domain" description="RING-type" evidence="5">
    <location>
        <begin position="153"/>
        <end position="195"/>
    </location>
</feature>
<dbReference type="Gene3D" id="3.30.40.10">
    <property type="entry name" value="Zinc/RING finger domain, C3HC4 (zinc finger)"/>
    <property type="match status" value="2"/>
</dbReference>
<dbReference type="InterPro" id="IPR042862">
    <property type="entry name" value="RNF32"/>
</dbReference>
<keyword evidence="1 3" id="KW-0479">Metal-binding</keyword>
<dbReference type="PROSITE" id="PS50089">
    <property type="entry name" value="ZF_RING_2"/>
    <property type="match status" value="2"/>
</dbReference>
<evidence type="ECO:0000313" key="7">
    <source>
        <dbReference type="Proteomes" id="UP001152320"/>
    </source>
</evidence>
<evidence type="ECO:0000256" key="2">
    <source>
        <dbReference type="ARBA" id="ARBA00022833"/>
    </source>
</evidence>
<evidence type="ECO:0000256" key="3">
    <source>
        <dbReference type="PROSITE-ProRule" id="PRU00175"/>
    </source>
</evidence>
<feature type="compositionally biased region" description="Polar residues" evidence="4">
    <location>
        <begin position="7"/>
        <end position="31"/>
    </location>
</feature>
<dbReference type="GO" id="GO:0008270">
    <property type="term" value="F:zinc ion binding"/>
    <property type="evidence" value="ECO:0007669"/>
    <property type="project" value="UniProtKB-KW"/>
</dbReference>
<dbReference type="PANTHER" id="PTHR14991">
    <property type="entry name" value="RING FINGER PROTEIN 32"/>
    <property type="match status" value="1"/>
</dbReference>
<comment type="caution">
    <text evidence="6">The sequence shown here is derived from an EMBL/GenBank/DDBJ whole genome shotgun (WGS) entry which is preliminary data.</text>
</comment>
<dbReference type="PROSITE" id="PS50096">
    <property type="entry name" value="IQ"/>
    <property type="match status" value="1"/>
</dbReference>
<feature type="domain" description="RING-type" evidence="5">
    <location>
        <begin position="319"/>
        <end position="377"/>
    </location>
</feature>
<dbReference type="Pfam" id="PF13639">
    <property type="entry name" value="zf-RING_2"/>
    <property type="match status" value="1"/>
</dbReference>
<dbReference type="SMART" id="SM00184">
    <property type="entry name" value="RING"/>
    <property type="match status" value="2"/>
</dbReference>
<dbReference type="CDD" id="cd16678">
    <property type="entry name" value="RING-H2_RNF32_rpt2"/>
    <property type="match status" value="1"/>
</dbReference>
<keyword evidence="1 3" id="KW-0863">Zinc-finger</keyword>
<feature type="region of interest" description="Disordered" evidence="4">
    <location>
        <begin position="1"/>
        <end position="31"/>
    </location>
</feature>
<proteinExistence type="predicted"/>
<dbReference type="Gene3D" id="1.20.5.190">
    <property type="match status" value="1"/>
</dbReference>
<accession>A0A9Q1C0Y9</accession>
<dbReference type="Pfam" id="PF00612">
    <property type="entry name" value="IQ"/>
    <property type="match status" value="1"/>
</dbReference>
<dbReference type="InterPro" id="IPR013083">
    <property type="entry name" value="Znf_RING/FYVE/PHD"/>
</dbReference>
<dbReference type="CDD" id="cd23767">
    <property type="entry name" value="IQCD"/>
    <property type="match status" value="1"/>
</dbReference>
<dbReference type="Proteomes" id="UP001152320">
    <property type="component" value="Chromosome 9"/>
</dbReference>
<dbReference type="InterPro" id="IPR000048">
    <property type="entry name" value="IQ_motif_EF-hand-BS"/>
</dbReference>
<evidence type="ECO:0000256" key="1">
    <source>
        <dbReference type="ARBA" id="ARBA00022771"/>
    </source>
</evidence>
<dbReference type="PANTHER" id="PTHR14991:SF0">
    <property type="entry name" value="RING FINGER PROTEIN 32"/>
    <property type="match status" value="1"/>
</dbReference>
<evidence type="ECO:0000259" key="5">
    <source>
        <dbReference type="PROSITE" id="PS50089"/>
    </source>
</evidence>
<dbReference type="OrthoDB" id="8062037at2759"/>
<evidence type="ECO:0000256" key="4">
    <source>
        <dbReference type="SAM" id="MobiDB-lite"/>
    </source>
</evidence>
<reference evidence="6" key="1">
    <citation type="submission" date="2021-10" db="EMBL/GenBank/DDBJ databases">
        <title>Tropical sea cucumber genome reveals ecological adaptation and Cuvierian tubules defense mechanism.</title>
        <authorList>
            <person name="Chen T."/>
        </authorList>
    </citation>
    <scope>NUCLEOTIDE SEQUENCE</scope>
    <source>
        <strain evidence="6">Nanhai2018</strain>
        <tissue evidence="6">Muscle</tissue>
    </source>
</reference>
<keyword evidence="2" id="KW-0862">Zinc</keyword>
<protein>
    <submittedName>
        <fullName evidence="6">RING finger protein 32</fullName>
    </submittedName>
</protein>
<dbReference type="InterPro" id="IPR001841">
    <property type="entry name" value="Znf_RING"/>
</dbReference>
<dbReference type="EMBL" id="JAIZAY010000009">
    <property type="protein sequence ID" value="KAJ8036036.1"/>
    <property type="molecule type" value="Genomic_DNA"/>
</dbReference>
<dbReference type="CDD" id="cd16677">
    <property type="entry name" value="RING-H2_RNF32_rpt1"/>
    <property type="match status" value="1"/>
</dbReference>
<name>A0A9Q1C0Y9_HOLLE</name>
<keyword evidence="7" id="KW-1185">Reference proteome</keyword>
<dbReference type="SUPFAM" id="SSF57850">
    <property type="entry name" value="RING/U-box"/>
    <property type="match status" value="2"/>
</dbReference>